<proteinExistence type="predicted"/>
<dbReference type="EMBL" id="LR798407">
    <property type="protein sequence ID" value="CAB5229776.1"/>
    <property type="molecule type" value="Genomic_DNA"/>
</dbReference>
<reference evidence="4" key="1">
    <citation type="submission" date="2020-05" db="EMBL/GenBank/DDBJ databases">
        <authorList>
            <person name="Chiriac C."/>
            <person name="Salcher M."/>
            <person name="Ghai R."/>
            <person name="Kavagutti S V."/>
        </authorList>
    </citation>
    <scope>NUCLEOTIDE SEQUENCE</scope>
</reference>
<sequence length="254" mass="26759">MKSRQELYALLEPFGDSATCKKPGGRIYGGGGSSGGSSTTASIDKRFSPLIDYATQAGAAVNNAGFTPYTGQRYEGMNQYQNMGMGMIGDRALNGDPTMQQANSTLQDTLRAGNTNPYLDSMVKKATMGVAGNLAGINASSGSFGNSGIQEVGARQMGDIASQMYGNAYEGDQSRKMQALQMAPGYGNQAYTDASQLMKVGGQVQDLAQQNRDFGYQQFADQQNLPYKQMGAYGGLLSAQPTQNSTTTQSGGGK</sequence>
<dbReference type="EMBL" id="LR796887">
    <property type="protein sequence ID" value="CAB4172511.1"/>
    <property type="molecule type" value="Genomic_DNA"/>
</dbReference>
<organism evidence="4">
    <name type="scientific">uncultured Caudovirales phage</name>
    <dbReference type="NCBI Taxonomy" id="2100421"/>
    <lineage>
        <taxon>Viruses</taxon>
        <taxon>Duplodnaviria</taxon>
        <taxon>Heunggongvirae</taxon>
        <taxon>Uroviricota</taxon>
        <taxon>Caudoviricetes</taxon>
        <taxon>Peduoviridae</taxon>
        <taxon>Maltschvirus</taxon>
        <taxon>Maltschvirus maltsch</taxon>
    </lineage>
</organism>
<evidence type="ECO:0000313" key="3">
    <source>
        <dbReference type="EMBL" id="CAB4183964.1"/>
    </source>
</evidence>
<protein>
    <submittedName>
        <fullName evidence="4">Uncharacterized protein</fullName>
    </submittedName>
</protein>
<evidence type="ECO:0000313" key="4">
    <source>
        <dbReference type="EMBL" id="CAB4202386.1"/>
    </source>
</evidence>
<evidence type="ECO:0000313" key="5">
    <source>
        <dbReference type="EMBL" id="CAB4215004.1"/>
    </source>
</evidence>
<name>A0A6J5S287_9CAUD</name>
<dbReference type="EMBL" id="LR796966">
    <property type="protein sequence ID" value="CAB4178563.1"/>
    <property type="molecule type" value="Genomic_DNA"/>
</dbReference>
<evidence type="ECO:0000313" key="1">
    <source>
        <dbReference type="EMBL" id="CAB4172511.1"/>
    </source>
</evidence>
<gene>
    <name evidence="2" type="ORF">UFOVP1018_19</name>
    <name evidence="3" type="ORF">UFOVP1105_20</name>
    <name evidence="4" type="ORF">UFOVP1372_10</name>
    <name evidence="5" type="ORF">UFOVP1470_21</name>
    <name evidence="6" type="ORF">UFOVP1557_10</name>
    <name evidence="1" type="ORF">UFOVP939_5</name>
</gene>
<dbReference type="EMBL" id="LR797319">
    <property type="protein sequence ID" value="CAB4202386.1"/>
    <property type="molecule type" value="Genomic_DNA"/>
</dbReference>
<accession>A0A6J5S287</accession>
<dbReference type="EMBL" id="LR797419">
    <property type="protein sequence ID" value="CAB4215004.1"/>
    <property type="molecule type" value="Genomic_DNA"/>
</dbReference>
<evidence type="ECO:0000313" key="2">
    <source>
        <dbReference type="EMBL" id="CAB4178563.1"/>
    </source>
</evidence>
<dbReference type="EMBL" id="LR797054">
    <property type="protein sequence ID" value="CAB4183964.1"/>
    <property type="molecule type" value="Genomic_DNA"/>
</dbReference>
<evidence type="ECO:0000313" key="6">
    <source>
        <dbReference type="EMBL" id="CAB5229776.1"/>
    </source>
</evidence>